<dbReference type="SUPFAM" id="SSF53474">
    <property type="entry name" value="alpha/beta-Hydrolases"/>
    <property type="match status" value="1"/>
</dbReference>
<dbReference type="PANTHER" id="PTHR43798:SF33">
    <property type="entry name" value="HYDROLASE, PUTATIVE (AFU_ORTHOLOGUE AFUA_2G14860)-RELATED"/>
    <property type="match status" value="1"/>
</dbReference>
<evidence type="ECO:0000313" key="3">
    <source>
        <dbReference type="Proteomes" id="UP000292027"/>
    </source>
</evidence>
<organism evidence="2 3">
    <name type="scientific">Kribbella rubisoli</name>
    <dbReference type="NCBI Taxonomy" id="3075929"/>
    <lineage>
        <taxon>Bacteria</taxon>
        <taxon>Bacillati</taxon>
        <taxon>Actinomycetota</taxon>
        <taxon>Actinomycetes</taxon>
        <taxon>Propionibacteriales</taxon>
        <taxon>Kribbellaceae</taxon>
        <taxon>Kribbella</taxon>
    </lineage>
</organism>
<evidence type="ECO:0000259" key="1">
    <source>
        <dbReference type="Pfam" id="PF00561"/>
    </source>
</evidence>
<accession>A0A4Q7VYR4</accession>
<feature type="domain" description="AB hydrolase-1" evidence="1">
    <location>
        <begin position="27"/>
        <end position="254"/>
    </location>
</feature>
<dbReference type="GO" id="GO:0016020">
    <property type="term" value="C:membrane"/>
    <property type="evidence" value="ECO:0007669"/>
    <property type="project" value="TreeGrafter"/>
</dbReference>
<protein>
    <submittedName>
        <fullName evidence="2">Pimeloyl-ACP methyl ester carboxylesterase</fullName>
    </submittedName>
</protein>
<dbReference type="InterPro" id="IPR050266">
    <property type="entry name" value="AB_hydrolase_sf"/>
</dbReference>
<dbReference type="GO" id="GO:0047372">
    <property type="term" value="F:monoacylglycerol lipase activity"/>
    <property type="evidence" value="ECO:0007669"/>
    <property type="project" value="TreeGrafter"/>
</dbReference>
<reference evidence="2 3" key="1">
    <citation type="journal article" date="2015" name="Stand. Genomic Sci.">
        <title>Genomic Encyclopedia of Bacterial and Archaeal Type Strains, Phase III: the genomes of soil and plant-associated and newly described type strains.</title>
        <authorList>
            <person name="Whitman W.B."/>
            <person name="Woyke T."/>
            <person name="Klenk H.P."/>
            <person name="Zhou Y."/>
            <person name="Lilburn T.G."/>
            <person name="Beck B.J."/>
            <person name="De Vos P."/>
            <person name="Vandamme P."/>
            <person name="Eisen J.A."/>
            <person name="Garrity G."/>
            <person name="Hugenholtz P."/>
            <person name="Kyrpides N.C."/>
        </authorList>
    </citation>
    <scope>NUCLEOTIDE SEQUENCE [LARGE SCALE GENOMIC DNA]</scope>
    <source>
        <strain evidence="2 3">VKM Ac-2540</strain>
    </source>
</reference>
<dbReference type="AlphaFoldDB" id="A0A4Q7VYR4"/>
<gene>
    <name evidence="2" type="ORF">EV645_8019</name>
</gene>
<dbReference type="Proteomes" id="UP000292027">
    <property type="component" value="Unassembled WGS sequence"/>
</dbReference>
<proteinExistence type="predicted"/>
<dbReference type="InterPro" id="IPR000073">
    <property type="entry name" value="AB_hydrolase_1"/>
</dbReference>
<keyword evidence="3" id="KW-1185">Reference proteome</keyword>
<dbReference type="PRINTS" id="PR00111">
    <property type="entry name" value="ABHYDROLASE"/>
</dbReference>
<dbReference type="Gene3D" id="3.40.50.1820">
    <property type="entry name" value="alpha/beta hydrolase"/>
    <property type="match status" value="1"/>
</dbReference>
<dbReference type="GO" id="GO:0046464">
    <property type="term" value="P:acylglycerol catabolic process"/>
    <property type="evidence" value="ECO:0007669"/>
    <property type="project" value="TreeGrafter"/>
</dbReference>
<dbReference type="EMBL" id="SHKR01000018">
    <property type="protein sequence ID" value="RZU01911.1"/>
    <property type="molecule type" value="Genomic_DNA"/>
</dbReference>
<dbReference type="InterPro" id="IPR029058">
    <property type="entry name" value="AB_hydrolase_fold"/>
</dbReference>
<evidence type="ECO:0000313" key="2">
    <source>
        <dbReference type="EMBL" id="RZU01911.1"/>
    </source>
</evidence>
<dbReference type="OrthoDB" id="7958481at2"/>
<dbReference type="Pfam" id="PF00561">
    <property type="entry name" value="Abhydrolase_1"/>
    <property type="match status" value="1"/>
</dbReference>
<name>A0A4Q7VYR4_9ACTN</name>
<comment type="caution">
    <text evidence="2">The sequence shown here is derived from an EMBL/GenBank/DDBJ whole genome shotgun (WGS) entry which is preliminary data.</text>
</comment>
<sequence length="269" mass="29316">MIKTQFRIVDGVQIRYADTGEPHDTTVLLTSPWPESLYAFSSVWTTLAEHARLFAIDLPGFGASEGRDDLMSPRAMGDFLTKVIAAADLDQPYIVAPDVGTAAALFAAAQQPERIAGLIVGTGAASVPLELGEPLASWVVDPDLGKYRKIDPSVIVNVAVDGIAAEVPEEIRADYVASYQGDRFVESMRYVRRYPQELPELRDLLPTITTPVTLINGRHDRVVPLSNAEFLDARLPNSRLVAVDSGHFIWEEAPEQYAGTVIEAITAKA</sequence>
<dbReference type="PANTHER" id="PTHR43798">
    <property type="entry name" value="MONOACYLGLYCEROL LIPASE"/>
    <property type="match status" value="1"/>
</dbReference>
<dbReference type="RefSeq" id="WP_130450054.1">
    <property type="nucleotide sequence ID" value="NZ_SHKR01000018.1"/>
</dbReference>